<dbReference type="EMBL" id="VJMH01006979">
    <property type="protein sequence ID" value="KAF0686686.1"/>
    <property type="molecule type" value="Genomic_DNA"/>
</dbReference>
<dbReference type="SUPFAM" id="SSF54001">
    <property type="entry name" value="Cysteine proteinases"/>
    <property type="match status" value="1"/>
</dbReference>
<protein>
    <submittedName>
        <fullName evidence="4">Aste57867_21528 protein</fullName>
    </submittedName>
</protein>
<dbReference type="PROSITE" id="PS50235">
    <property type="entry name" value="USP_3"/>
    <property type="match status" value="1"/>
</dbReference>
<dbReference type="Proteomes" id="UP000332933">
    <property type="component" value="Unassembled WGS sequence"/>
</dbReference>
<dbReference type="GO" id="GO:0004843">
    <property type="term" value="F:cysteine-type deubiquitinase activity"/>
    <property type="evidence" value="ECO:0007669"/>
    <property type="project" value="InterPro"/>
</dbReference>
<evidence type="ECO:0000256" key="1">
    <source>
        <dbReference type="SAM" id="MobiDB-lite"/>
    </source>
</evidence>
<dbReference type="PANTHER" id="PTHR24006:SF908">
    <property type="entry name" value="DEUBIQUITINATING APOPTOTIC INHIBITOR, ISOFORM A"/>
    <property type="match status" value="1"/>
</dbReference>
<feature type="region of interest" description="Disordered" evidence="1">
    <location>
        <begin position="311"/>
        <end position="333"/>
    </location>
</feature>
<accession>A0A485LHS3</accession>
<dbReference type="Pfam" id="PF00443">
    <property type="entry name" value="UCH"/>
    <property type="match status" value="1"/>
</dbReference>
<dbReference type="OrthoDB" id="420187at2759"/>
<feature type="domain" description="USP" evidence="2">
    <location>
        <begin position="346"/>
        <end position="685"/>
    </location>
</feature>
<dbReference type="InterPro" id="IPR050164">
    <property type="entry name" value="Peptidase_C19"/>
</dbReference>
<reference evidence="3" key="2">
    <citation type="submission" date="2019-06" db="EMBL/GenBank/DDBJ databases">
        <title>Genomics analysis of Aphanomyces spp. identifies a new class of oomycete effector associated with host adaptation.</title>
        <authorList>
            <person name="Gaulin E."/>
        </authorList>
    </citation>
    <scope>NUCLEOTIDE SEQUENCE</scope>
    <source>
        <strain evidence="3">CBS 578.67</strain>
    </source>
</reference>
<dbReference type="PANTHER" id="PTHR24006">
    <property type="entry name" value="UBIQUITIN CARBOXYL-TERMINAL HYDROLASE"/>
    <property type="match status" value="1"/>
</dbReference>
<dbReference type="EMBL" id="CAADRA010007005">
    <property type="protein sequence ID" value="VFT98198.1"/>
    <property type="molecule type" value="Genomic_DNA"/>
</dbReference>
<proteinExistence type="predicted"/>
<sequence length="701" mass="77759">MDQILHAILLSDKSDDEKKLCVDHILASSLTPEQSKSVSAMCWAMWPEGTSPPNVELLTYTLKQLPMQFIVCSRRYLNSSAASEPDCFRWMQEETRQVEWIPVIKVLFFFLAMRPTEKLARVYAVLQHCPTVPFSTFLVVKDLYLDASKLAAVLIKLGRLPMRGHTGHWLKQFLLLLVKDEQWVVLVKGGTDVLLSVAEQLSGHDTVLGSLVVLETIFLGYQENADVFVAFFAHFHDRLAPWFEADATALPTPTLVYLHEMLQGLLFAFPGHPLLQTKLVELCRRLPPLPDTFDVDAYVEALRWKNCKQGDQSPFGASTTEDSGSGSSGSGGEDSVIQPALYEGYIGLRNVGNTCYMNSVLQGLFMTPAMRHLVLTSSPTASSTKRSLDNGPITAEFRALLRYMHDSHAACVDSGRLQRSVTMTSPNSSGYDVIRRFRATLAAEFQTSRQQDASEFLHYVLDKLSSPGGVSGVPKSTFQDMVGRLFTGKYARRITCSRCEAVSTTVEEFMDMNVPVPTSSPASLEALVQSQLATELLADANAYFCDACHDRVEAIKQTVVDHAPEHLILTMSRFQYNATRGVREKICTPVRCSTTLLLPVDAISAGIHYILYAAIVHAGSRADHGHYYTFARTLPEASQVHETTTTPRWHLLNDSRVSPVDDALVLHTLTQSTSDTPYVLFFRRCLAANGGGDDATTRGDR</sequence>
<organism evidence="4 5">
    <name type="scientific">Aphanomyces stellatus</name>
    <dbReference type="NCBI Taxonomy" id="120398"/>
    <lineage>
        <taxon>Eukaryota</taxon>
        <taxon>Sar</taxon>
        <taxon>Stramenopiles</taxon>
        <taxon>Oomycota</taxon>
        <taxon>Saprolegniomycetes</taxon>
        <taxon>Saprolegniales</taxon>
        <taxon>Verrucalvaceae</taxon>
        <taxon>Aphanomyces</taxon>
    </lineage>
</organism>
<reference evidence="4 5" key="1">
    <citation type="submission" date="2019-03" db="EMBL/GenBank/DDBJ databases">
        <authorList>
            <person name="Gaulin E."/>
            <person name="Dumas B."/>
        </authorList>
    </citation>
    <scope>NUCLEOTIDE SEQUENCE [LARGE SCALE GENOMIC DNA]</scope>
    <source>
        <strain evidence="4">CBS 568.67</strain>
    </source>
</reference>
<dbReference type="InterPro" id="IPR018200">
    <property type="entry name" value="USP_CS"/>
</dbReference>
<evidence type="ECO:0000313" key="3">
    <source>
        <dbReference type="EMBL" id="KAF0686686.1"/>
    </source>
</evidence>
<dbReference type="InterPro" id="IPR001394">
    <property type="entry name" value="Peptidase_C19_UCH"/>
</dbReference>
<dbReference type="InterPro" id="IPR028889">
    <property type="entry name" value="USP"/>
</dbReference>
<evidence type="ECO:0000313" key="5">
    <source>
        <dbReference type="Proteomes" id="UP000332933"/>
    </source>
</evidence>
<name>A0A485LHS3_9STRA</name>
<dbReference type="GO" id="GO:0005829">
    <property type="term" value="C:cytosol"/>
    <property type="evidence" value="ECO:0007669"/>
    <property type="project" value="TreeGrafter"/>
</dbReference>
<dbReference type="InterPro" id="IPR038765">
    <property type="entry name" value="Papain-like_cys_pep_sf"/>
</dbReference>
<evidence type="ECO:0000313" key="4">
    <source>
        <dbReference type="EMBL" id="VFT98198.1"/>
    </source>
</evidence>
<dbReference type="PROSITE" id="PS00972">
    <property type="entry name" value="USP_1"/>
    <property type="match status" value="1"/>
</dbReference>
<dbReference type="GO" id="GO:0016579">
    <property type="term" value="P:protein deubiquitination"/>
    <property type="evidence" value="ECO:0007669"/>
    <property type="project" value="InterPro"/>
</dbReference>
<dbReference type="GO" id="GO:0005634">
    <property type="term" value="C:nucleus"/>
    <property type="evidence" value="ECO:0007669"/>
    <property type="project" value="TreeGrafter"/>
</dbReference>
<dbReference type="AlphaFoldDB" id="A0A485LHS3"/>
<dbReference type="Gene3D" id="3.90.70.10">
    <property type="entry name" value="Cysteine proteinases"/>
    <property type="match status" value="1"/>
</dbReference>
<evidence type="ECO:0000259" key="2">
    <source>
        <dbReference type="PROSITE" id="PS50235"/>
    </source>
</evidence>
<gene>
    <name evidence="4" type="primary">Aste57867_21528</name>
    <name evidence="3" type="ORF">As57867_021459</name>
    <name evidence="4" type="ORF">ASTE57867_21528</name>
</gene>
<keyword evidence="5" id="KW-1185">Reference proteome</keyword>